<name>A0ABY6LKX8_9ARAC</name>
<evidence type="ECO:0000256" key="1">
    <source>
        <dbReference type="ARBA" id="ARBA00004175"/>
    </source>
</evidence>
<dbReference type="Gene3D" id="1.25.40.20">
    <property type="entry name" value="Ankyrin repeat-containing domain"/>
    <property type="match status" value="3"/>
</dbReference>
<dbReference type="PROSITE" id="PS50088">
    <property type="entry name" value="ANK_REPEAT"/>
    <property type="match status" value="5"/>
</dbReference>
<dbReference type="PRINTS" id="PR01415">
    <property type="entry name" value="ANKYRIN"/>
</dbReference>
<reference evidence="9 10" key="1">
    <citation type="submission" date="2022-01" db="EMBL/GenBank/DDBJ databases">
        <title>A chromosomal length assembly of Cordylochernes scorpioides.</title>
        <authorList>
            <person name="Zeh D."/>
            <person name="Zeh J."/>
        </authorList>
    </citation>
    <scope>NUCLEOTIDE SEQUENCE [LARGE SCALE GENOMIC DNA]</scope>
    <source>
        <strain evidence="9">IN4F17</strain>
        <tissue evidence="9">Whole Body</tissue>
    </source>
</reference>
<feature type="repeat" description="ANK" evidence="8">
    <location>
        <begin position="37"/>
        <end position="69"/>
    </location>
</feature>
<dbReference type="PANTHER" id="PTHR24126:SF14">
    <property type="entry name" value="ANK_REP_REGION DOMAIN-CONTAINING PROTEIN"/>
    <property type="match status" value="1"/>
</dbReference>
<protein>
    <recommendedName>
        <fullName evidence="11">Ankyrin repeat protein</fullName>
    </recommendedName>
</protein>
<dbReference type="InterPro" id="IPR002110">
    <property type="entry name" value="Ankyrin_rpt"/>
</dbReference>
<evidence type="ECO:0000256" key="7">
    <source>
        <dbReference type="ARBA" id="ARBA00023298"/>
    </source>
</evidence>
<sequence length="408" mass="45949">MIGKNLFLLQSAIGYNDSKRVEELIESGIDINCQNKWGMSTLHIAVDLGRTEILRNLIRKNADINIQNSLNKTPLHFAVLGPNDKSYLHLIQAGASLNIKDNQGDTPLHLSIKNKYLLELGVEVNFKGPLGKTALHHASAEWINPKKGKLMKLLIEFGADVNSRSYNGTTPLMNIARNGKIFEAQMLIKAGASINAKVLLKAIEGGNIETTRLLINLGANVNSADMFAAKYLNINILKILVESKADIYLKNNSGLIPLAYTVRDNSFLAWSEVVSGLKYLLQATRDFDLKECVDSNIGLSKSIKMMVKYFVLYHPRSSLSSAVSSEEMLSSWWDSCQREMATILDHKLGQITLHSYLVEPDLNTRAGYLYNENSGIQEHLEWNMTWYKDNLQIYSSMIEEYYKEDIKR</sequence>
<keyword evidence="5" id="KW-0638">Presynaptic neurotoxin</keyword>
<dbReference type="PANTHER" id="PTHR24126">
    <property type="entry name" value="ANKYRIN REPEAT, PH AND SEC7 DOMAIN CONTAINING PROTEIN SECG-RELATED"/>
    <property type="match status" value="1"/>
</dbReference>
<keyword evidence="6 8" id="KW-0040">ANK repeat</keyword>
<proteinExistence type="predicted"/>
<feature type="non-terminal residue" evidence="9">
    <location>
        <position position="1"/>
    </location>
</feature>
<keyword evidence="7" id="KW-0472">Membrane</keyword>
<evidence type="ECO:0000313" key="9">
    <source>
        <dbReference type="EMBL" id="UYV81259.1"/>
    </source>
</evidence>
<keyword evidence="5" id="KW-0800">Toxin</keyword>
<organism evidence="9 10">
    <name type="scientific">Cordylochernes scorpioides</name>
    <dbReference type="NCBI Taxonomy" id="51811"/>
    <lineage>
        <taxon>Eukaryota</taxon>
        <taxon>Metazoa</taxon>
        <taxon>Ecdysozoa</taxon>
        <taxon>Arthropoda</taxon>
        <taxon>Chelicerata</taxon>
        <taxon>Arachnida</taxon>
        <taxon>Pseudoscorpiones</taxon>
        <taxon>Cheliferoidea</taxon>
        <taxon>Chernetidae</taxon>
        <taxon>Cordylochernes</taxon>
    </lineage>
</organism>
<dbReference type="PROSITE" id="PS50297">
    <property type="entry name" value="ANK_REP_REGION"/>
    <property type="match status" value="4"/>
</dbReference>
<keyword evidence="4" id="KW-0677">Repeat</keyword>
<comment type="subcellular location">
    <subcellularLocation>
        <location evidence="1">Target cell membrane</location>
    </subcellularLocation>
</comment>
<keyword evidence="2" id="KW-0268">Exocytosis</keyword>
<evidence type="ECO:0000313" key="10">
    <source>
        <dbReference type="Proteomes" id="UP001235939"/>
    </source>
</evidence>
<dbReference type="Pfam" id="PF12796">
    <property type="entry name" value="Ank_2"/>
    <property type="match status" value="2"/>
</dbReference>
<dbReference type="SMART" id="SM00248">
    <property type="entry name" value="ANK"/>
    <property type="match status" value="8"/>
</dbReference>
<evidence type="ECO:0000256" key="3">
    <source>
        <dbReference type="ARBA" id="ARBA00022537"/>
    </source>
</evidence>
<keyword evidence="3" id="KW-1052">Target cell membrane</keyword>
<gene>
    <name evidence="9" type="ORF">LAZ67_20000559</name>
</gene>
<keyword evidence="7" id="KW-1053">Target membrane</keyword>
<evidence type="ECO:0008006" key="11">
    <source>
        <dbReference type="Google" id="ProtNLM"/>
    </source>
</evidence>
<accession>A0ABY6LKX8</accession>
<dbReference type="EMBL" id="CP092882">
    <property type="protein sequence ID" value="UYV81259.1"/>
    <property type="molecule type" value="Genomic_DNA"/>
</dbReference>
<dbReference type="Proteomes" id="UP001235939">
    <property type="component" value="Chromosome 20"/>
</dbReference>
<dbReference type="SUPFAM" id="SSF48403">
    <property type="entry name" value="Ankyrin repeat"/>
    <property type="match status" value="1"/>
</dbReference>
<feature type="repeat" description="ANK" evidence="8">
    <location>
        <begin position="194"/>
        <end position="226"/>
    </location>
</feature>
<evidence type="ECO:0000256" key="2">
    <source>
        <dbReference type="ARBA" id="ARBA00022483"/>
    </source>
</evidence>
<feature type="repeat" description="ANK" evidence="8">
    <location>
        <begin position="130"/>
        <end position="166"/>
    </location>
</feature>
<evidence type="ECO:0000256" key="5">
    <source>
        <dbReference type="ARBA" id="ARBA00023028"/>
    </source>
</evidence>
<dbReference type="InterPro" id="IPR036770">
    <property type="entry name" value="Ankyrin_rpt-contain_sf"/>
</dbReference>
<evidence type="ECO:0000256" key="8">
    <source>
        <dbReference type="PROSITE-ProRule" id="PRU00023"/>
    </source>
</evidence>
<evidence type="ECO:0000256" key="6">
    <source>
        <dbReference type="ARBA" id="ARBA00023043"/>
    </source>
</evidence>
<keyword evidence="10" id="KW-1185">Reference proteome</keyword>
<feature type="repeat" description="ANK" evidence="8">
    <location>
        <begin position="167"/>
        <end position="199"/>
    </location>
</feature>
<feature type="repeat" description="ANK" evidence="8">
    <location>
        <begin position="70"/>
        <end position="102"/>
    </location>
</feature>
<evidence type="ECO:0000256" key="4">
    <source>
        <dbReference type="ARBA" id="ARBA00022737"/>
    </source>
</evidence>
<keyword evidence="5" id="KW-0528">Neurotoxin</keyword>